<evidence type="ECO:0000313" key="3">
    <source>
        <dbReference type="Proteomes" id="UP000177564"/>
    </source>
</evidence>
<dbReference type="Proteomes" id="UP000177564">
    <property type="component" value="Unassembled WGS sequence"/>
</dbReference>
<dbReference type="STRING" id="1797240.A3D68_00185"/>
<accession>A0A1F4XN45</accession>
<sequence>MSFKSRFQTIGEEDKLKAVKTLVERATPDFDFFFMITLAVLMSSFGLLLGSETIVIGSMLIAPILYPMLGLSLGVSMADMVLMRHSFVTILKASGIAVVASAASALVYGAAYTGPLAQTPEILSRAAPSLLFLAVAIVSGLAVTYAMVKPKLSETLPGIAISVALLPPLSVIGIGVAWLSTPIIIGALSLFLVNMLGIVAASSVSFSIMNVHDY</sequence>
<name>A0A1F4XN45_9BACT</name>
<feature type="transmembrane region" description="Helical" evidence="1">
    <location>
        <begin position="87"/>
        <end position="110"/>
    </location>
</feature>
<evidence type="ECO:0000256" key="1">
    <source>
        <dbReference type="SAM" id="Phobius"/>
    </source>
</evidence>
<comment type="caution">
    <text evidence="2">The sequence shown here is derived from an EMBL/GenBank/DDBJ whole genome shotgun (WGS) entry which is preliminary data.</text>
</comment>
<gene>
    <name evidence="2" type="ORF">A3D68_00185</name>
</gene>
<dbReference type="AlphaFoldDB" id="A0A1F4XN45"/>
<organism evidence="2 3">
    <name type="scientific">Candidatus Adlerbacteria bacterium RIFCSPHIGHO2_02_FULL_52_17</name>
    <dbReference type="NCBI Taxonomy" id="1797240"/>
    <lineage>
        <taxon>Bacteria</taxon>
        <taxon>Candidatus Adleribacteriota</taxon>
    </lineage>
</organism>
<keyword evidence="1" id="KW-0812">Transmembrane</keyword>
<dbReference type="InterPro" id="IPR005240">
    <property type="entry name" value="DUF389"/>
</dbReference>
<keyword evidence="1" id="KW-0472">Membrane</keyword>
<evidence type="ECO:0008006" key="4">
    <source>
        <dbReference type="Google" id="ProtNLM"/>
    </source>
</evidence>
<keyword evidence="1" id="KW-1133">Transmembrane helix</keyword>
<dbReference type="PANTHER" id="PTHR20992:SF9">
    <property type="entry name" value="AT15442P-RELATED"/>
    <property type="match status" value="1"/>
</dbReference>
<dbReference type="Pfam" id="PF04087">
    <property type="entry name" value="DUF389"/>
    <property type="match status" value="1"/>
</dbReference>
<feature type="transmembrane region" description="Helical" evidence="1">
    <location>
        <begin position="130"/>
        <end position="148"/>
    </location>
</feature>
<evidence type="ECO:0000313" key="2">
    <source>
        <dbReference type="EMBL" id="OGC83165.1"/>
    </source>
</evidence>
<feature type="transmembrane region" description="Helical" evidence="1">
    <location>
        <begin position="54"/>
        <end position="75"/>
    </location>
</feature>
<feature type="transmembrane region" description="Helical" evidence="1">
    <location>
        <begin position="30"/>
        <end position="48"/>
    </location>
</feature>
<protein>
    <recommendedName>
        <fullName evidence="4">TIGR00341 family protein</fullName>
    </recommendedName>
</protein>
<dbReference type="PANTHER" id="PTHR20992">
    <property type="entry name" value="AT15442P-RELATED"/>
    <property type="match status" value="1"/>
</dbReference>
<proteinExistence type="predicted"/>
<dbReference type="EMBL" id="MEWU01000027">
    <property type="protein sequence ID" value="OGC83165.1"/>
    <property type="molecule type" value="Genomic_DNA"/>
</dbReference>
<feature type="transmembrane region" description="Helical" evidence="1">
    <location>
        <begin position="184"/>
        <end position="208"/>
    </location>
</feature>
<reference evidence="2 3" key="1">
    <citation type="journal article" date="2016" name="Nat. Commun.">
        <title>Thousands of microbial genomes shed light on interconnected biogeochemical processes in an aquifer system.</title>
        <authorList>
            <person name="Anantharaman K."/>
            <person name="Brown C.T."/>
            <person name="Hug L.A."/>
            <person name="Sharon I."/>
            <person name="Castelle C.J."/>
            <person name="Probst A.J."/>
            <person name="Thomas B.C."/>
            <person name="Singh A."/>
            <person name="Wilkins M.J."/>
            <person name="Karaoz U."/>
            <person name="Brodie E.L."/>
            <person name="Williams K.H."/>
            <person name="Hubbard S.S."/>
            <person name="Banfield J.F."/>
        </authorList>
    </citation>
    <scope>NUCLEOTIDE SEQUENCE [LARGE SCALE GENOMIC DNA]</scope>
</reference>
<feature type="transmembrane region" description="Helical" evidence="1">
    <location>
        <begin position="155"/>
        <end position="178"/>
    </location>
</feature>